<evidence type="ECO:0000259" key="1">
    <source>
        <dbReference type="Pfam" id="PF01966"/>
    </source>
</evidence>
<dbReference type="STRING" id="483218.BACPEC_01031"/>
<dbReference type="Proteomes" id="UP000003136">
    <property type="component" value="Unassembled WGS sequence"/>
</dbReference>
<organism evidence="2 3">
    <name type="scientific">[Bacteroides] pectinophilus ATCC 43243</name>
    <dbReference type="NCBI Taxonomy" id="483218"/>
    <lineage>
        <taxon>Bacteria</taxon>
        <taxon>Bacillati</taxon>
        <taxon>Bacillota</taxon>
        <taxon>Clostridia</taxon>
        <taxon>Eubacteriales</taxon>
    </lineage>
</organism>
<accession>B7AQS4</accession>
<dbReference type="eggNOG" id="COG1418">
    <property type="taxonomic scope" value="Bacteria"/>
</dbReference>
<dbReference type="HOGENOM" id="CLU_110721_0_0_9"/>
<name>B7AQS4_9FIRM</name>
<dbReference type="EMBL" id="ABVQ01000035">
    <property type="protein sequence ID" value="EEC58046.1"/>
    <property type="molecule type" value="Genomic_DNA"/>
</dbReference>
<dbReference type="AlphaFoldDB" id="B7AQS4"/>
<reference evidence="2 3" key="1">
    <citation type="submission" date="2008-11" db="EMBL/GenBank/DDBJ databases">
        <title>Draft genome sequence of Bacteroides pectinophilus (ATCC 43243).</title>
        <authorList>
            <person name="Sudarsanam P."/>
            <person name="Ley R."/>
            <person name="Guruge J."/>
            <person name="Turnbaugh P.J."/>
            <person name="Mahowald M."/>
            <person name="Liep D."/>
            <person name="Gordon J."/>
        </authorList>
    </citation>
    <scope>NUCLEOTIDE SEQUENCE [LARGE SCALE GENOMIC DNA]</scope>
    <source>
        <strain evidence="2 3">ATCC 43243</strain>
    </source>
</reference>
<gene>
    <name evidence="2" type="ORF">BACPEC_01031</name>
</gene>
<dbReference type="Pfam" id="PF01966">
    <property type="entry name" value="HD"/>
    <property type="match status" value="1"/>
</dbReference>
<reference evidence="2 3" key="2">
    <citation type="submission" date="2008-11" db="EMBL/GenBank/DDBJ databases">
        <authorList>
            <person name="Fulton L."/>
            <person name="Clifton S."/>
            <person name="Fulton B."/>
            <person name="Xu J."/>
            <person name="Minx P."/>
            <person name="Pepin K.H."/>
            <person name="Johnson M."/>
            <person name="Bhonagiri V."/>
            <person name="Nash W.E."/>
            <person name="Mardis E.R."/>
            <person name="Wilson R.K."/>
        </authorList>
    </citation>
    <scope>NUCLEOTIDE SEQUENCE [LARGE SCALE GENOMIC DNA]</scope>
    <source>
        <strain evidence="2 3">ATCC 43243</strain>
    </source>
</reference>
<evidence type="ECO:0000313" key="3">
    <source>
        <dbReference type="Proteomes" id="UP000003136"/>
    </source>
</evidence>
<protein>
    <recommendedName>
        <fullName evidence="1">HD domain-containing protein</fullName>
    </recommendedName>
</protein>
<dbReference type="Gene3D" id="1.10.3210.10">
    <property type="entry name" value="Hypothetical protein af1432"/>
    <property type="match status" value="1"/>
</dbReference>
<proteinExistence type="predicted"/>
<keyword evidence="3" id="KW-1185">Reference proteome</keyword>
<dbReference type="CDD" id="cd00077">
    <property type="entry name" value="HDc"/>
    <property type="match status" value="1"/>
</dbReference>
<dbReference type="InterPro" id="IPR006674">
    <property type="entry name" value="HD_domain"/>
</dbReference>
<comment type="caution">
    <text evidence="2">The sequence shown here is derived from an EMBL/GenBank/DDBJ whole genome shotgun (WGS) entry which is preliminary data.</text>
</comment>
<dbReference type="SUPFAM" id="SSF109604">
    <property type="entry name" value="HD-domain/PDEase-like"/>
    <property type="match status" value="1"/>
</dbReference>
<dbReference type="InterPro" id="IPR003607">
    <property type="entry name" value="HD/PDEase_dom"/>
</dbReference>
<sequence length="163" mass="18383">MYTQHAKLIDAMIEYDKGDARRIQHFIKVHDLAATIAALENADEETTFILETAAILHDIGIHISEAKYGSASGHYQELEGPAEAEKLMQKVGGYNASQIERVMYLIGHHHTYNNIDGIDYQILVEADFLVNLYEDNVSAEAVKNARRQIFRTSAGTRLLDNMF</sequence>
<feature type="domain" description="HD" evidence="1">
    <location>
        <begin position="22"/>
        <end position="116"/>
    </location>
</feature>
<evidence type="ECO:0000313" key="2">
    <source>
        <dbReference type="EMBL" id="EEC58046.1"/>
    </source>
</evidence>